<feature type="domain" description="Histidine kinase" evidence="10">
    <location>
        <begin position="370"/>
        <end position="575"/>
    </location>
</feature>
<feature type="transmembrane region" description="Helical" evidence="9">
    <location>
        <begin position="164"/>
        <end position="190"/>
    </location>
</feature>
<evidence type="ECO:0000259" key="10">
    <source>
        <dbReference type="PROSITE" id="PS50109"/>
    </source>
</evidence>
<keyword evidence="3" id="KW-0597">Phosphoprotein</keyword>
<feature type="domain" description="PAS" evidence="11">
    <location>
        <begin position="239"/>
        <end position="275"/>
    </location>
</feature>
<evidence type="ECO:0000259" key="11">
    <source>
        <dbReference type="PROSITE" id="PS50112"/>
    </source>
</evidence>
<keyword evidence="5" id="KW-0547">Nucleotide-binding</keyword>
<dbReference type="Gene3D" id="3.30.450.20">
    <property type="entry name" value="PAS domain"/>
    <property type="match status" value="1"/>
</dbReference>
<dbReference type="SMART" id="SM00388">
    <property type="entry name" value="HisKA"/>
    <property type="match status" value="1"/>
</dbReference>
<dbReference type="Proteomes" id="UP000238823">
    <property type="component" value="Unassembled WGS sequence"/>
</dbReference>
<keyword evidence="4 13" id="KW-0808">Transferase</keyword>
<dbReference type="AlphaFoldDB" id="A0A2S9YV09"/>
<dbReference type="InterPro" id="IPR005467">
    <property type="entry name" value="His_kinase_dom"/>
</dbReference>
<dbReference type="InterPro" id="IPR003594">
    <property type="entry name" value="HATPase_dom"/>
</dbReference>
<dbReference type="PROSITE" id="PS50109">
    <property type="entry name" value="HIS_KIN"/>
    <property type="match status" value="1"/>
</dbReference>
<evidence type="ECO:0000313" key="13">
    <source>
        <dbReference type="EMBL" id="PRQ08926.1"/>
    </source>
</evidence>
<dbReference type="PRINTS" id="PR00344">
    <property type="entry name" value="BCTRLSENSOR"/>
</dbReference>
<dbReference type="InterPro" id="IPR004358">
    <property type="entry name" value="Sig_transdc_His_kin-like_C"/>
</dbReference>
<proteinExistence type="predicted"/>
<dbReference type="Gene3D" id="3.30.565.10">
    <property type="entry name" value="Histidine kinase-like ATPase, C-terminal domain"/>
    <property type="match status" value="1"/>
</dbReference>
<dbReference type="Pfam" id="PF13188">
    <property type="entry name" value="PAS_8"/>
    <property type="match status" value="1"/>
</dbReference>
<evidence type="ECO:0000256" key="7">
    <source>
        <dbReference type="ARBA" id="ARBA00022840"/>
    </source>
</evidence>
<dbReference type="CDD" id="cd00082">
    <property type="entry name" value="HisKA"/>
    <property type="match status" value="1"/>
</dbReference>
<dbReference type="SUPFAM" id="SSF47384">
    <property type="entry name" value="Homodimeric domain of signal transducing histidine kinase"/>
    <property type="match status" value="1"/>
</dbReference>
<evidence type="ECO:0000256" key="8">
    <source>
        <dbReference type="ARBA" id="ARBA00023012"/>
    </source>
</evidence>
<dbReference type="RefSeq" id="WP_106088371.1">
    <property type="nucleotide sequence ID" value="NZ_PVNL01000032.1"/>
</dbReference>
<feature type="transmembrane region" description="Helical" evidence="9">
    <location>
        <begin position="51"/>
        <end position="70"/>
    </location>
</feature>
<evidence type="ECO:0000259" key="12">
    <source>
        <dbReference type="PROSITE" id="PS50113"/>
    </source>
</evidence>
<evidence type="ECO:0000256" key="6">
    <source>
        <dbReference type="ARBA" id="ARBA00022777"/>
    </source>
</evidence>
<evidence type="ECO:0000256" key="3">
    <source>
        <dbReference type="ARBA" id="ARBA00022553"/>
    </source>
</evidence>
<keyword evidence="9" id="KW-0812">Transmembrane</keyword>
<evidence type="ECO:0000256" key="9">
    <source>
        <dbReference type="SAM" id="Phobius"/>
    </source>
</evidence>
<dbReference type="EC" id="2.7.13.3" evidence="2"/>
<evidence type="ECO:0000256" key="5">
    <source>
        <dbReference type="ARBA" id="ARBA00022741"/>
    </source>
</evidence>
<dbReference type="EMBL" id="PVNL01000032">
    <property type="protein sequence ID" value="PRQ08926.1"/>
    <property type="molecule type" value="Genomic_DNA"/>
</dbReference>
<feature type="transmembrane region" description="Helical" evidence="9">
    <location>
        <begin position="123"/>
        <end position="152"/>
    </location>
</feature>
<name>A0A2S9YV09_9BACT</name>
<comment type="caution">
    <text evidence="13">The sequence shown here is derived from an EMBL/GenBank/DDBJ whole genome shotgun (WGS) entry which is preliminary data.</text>
</comment>
<accession>A0A2S9YV09</accession>
<dbReference type="PANTHER" id="PTHR43065">
    <property type="entry name" value="SENSOR HISTIDINE KINASE"/>
    <property type="match status" value="1"/>
</dbReference>
<dbReference type="GO" id="GO:0005524">
    <property type="term" value="F:ATP binding"/>
    <property type="evidence" value="ECO:0007669"/>
    <property type="project" value="UniProtKB-KW"/>
</dbReference>
<protein>
    <recommendedName>
        <fullName evidence="2">histidine kinase</fullName>
        <ecNumber evidence="2">2.7.13.3</ecNumber>
    </recommendedName>
</protein>
<keyword evidence="8" id="KW-0902">Two-component regulatory system</keyword>
<keyword evidence="9" id="KW-0472">Membrane</keyword>
<dbReference type="InterPro" id="IPR003661">
    <property type="entry name" value="HisK_dim/P_dom"/>
</dbReference>
<evidence type="ECO:0000313" key="14">
    <source>
        <dbReference type="Proteomes" id="UP000238823"/>
    </source>
</evidence>
<dbReference type="InterPro" id="IPR000014">
    <property type="entry name" value="PAS"/>
</dbReference>
<evidence type="ECO:0000256" key="4">
    <source>
        <dbReference type="ARBA" id="ARBA00022679"/>
    </source>
</evidence>
<dbReference type="InterPro" id="IPR000700">
    <property type="entry name" value="PAS-assoc_C"/>
</dbReference>
<dbReference type="PANTHER" id="PTHR43065:SF10">
    <property type="entry name" value="PEROXIDE STRESS-ACTIVATED HISTIDINE KINASE MAK3"/>
    <property type="match status" value="1"/>
</dbReference>
<dbReference type="Pfam" id="PF25323">
    <property type="entry name" value="6TM_PilS"/>
    <property type="match status" value="1"/>
</dbReference>
<dbReference type="OrthoDB" id="9773941at2"/>
<sequence length="579" mass="62237">MANDSESSSVAMLSAELQVNLSTDLDEGSGSARRRPDTGLEAMRLRISYFMLFRLVLLALFTLVLTYTTWLVEEHAIGPAEWLGWTAVATGYVVTLVFAWKLRPQPAVRASSKRLRAISWTQSAFDIVFAMIGVGLTGGVDSDLAFLFLIAVLGAATMGDRRQILTVATVCGLLYVGLSMAQFVGVLSGLKGSGVDAAIEPAQLWVALLRNAGAIAIVAILSGYLNTQLLSSVSQLGSLRTLNENIVRSLSSGLLTVDQAGVVLFANPTAANLLGRTGDIVGSDCEVLLPGVRAHLDDSGGVRNRFELTVNRADDNRRVNLGLACSTLLDAEGLFLGHIVNFQDVTDLREMERVLRRNERLTALGTLAASVAHEVRNPLAAISGCAELLEDDVGEEDQRLIRVIRSESARLADIVSELLDYTRPRELVRSKVELGRALVELADSFRADPTNASIELIVSVPKQPVPVDLDISQLTQVLWNLVRNGAQAMDGEGRLELELEGLDDDVLLRVRDFGSGIEAAALGKIFEPFYSTKSGGTGIGLALVHRIVEEHGGVIAVESKLGKGTSFTVKLPKRAPTQS</sequence>
<keyword evidence="6" id="KW-0418">Kinase</keyword>
<dbReference type="InterPro" id="IPR036890">
    <property type="entry name" value="HATPase_C_sf"/>
</dbReference>
<dbReference type="InterPro" id="IPR036097">
    <property type="entry name" value="HisK_dim/P_sf"/>
</dbReference>
<comment type="catalytic activity">
    <reaction evidence="1">
        <text>ATP + protein L-histidine = ADP + protein N-phospho-L-histidine.</text>
        <dbReference type="EC" id="2.7.13.3"/>
    </reaction>
</comment>
<reference evidence="13 14" key="1">
    <citation type="submission" date="2018-03" db="EMBL/GenBank/DDBJ databases">
        <title>Draft Genome Sequences of the Obligatory Marine Myxobacteria Enhygromyxa salina SWB007.</title>
        <authorList>
            <person name="Poehlein A."/>
            <person name="Moghaddam J.A."/>
            <person name="Harms H."/>
            <person name="Alanjari M."/>
            <person name="Koenig G.M."/>
            <person name="Daniel R."/>
            <person name="Schaeberle T.F."/>
        </authorList>
    </citation>
    <scope>NUCLEOTIDE SEQUENCE [LARGE SCALE GENOMIC DNA]</scope>
    <source>
        <strain evidence="13 14">SWB007</strain>
    </source>
</reference>
<feature type="domain" description="PAC" evidence="12">
    <location>
        <begin position="304"/>
        <end position="357"/>
    </location>
</feature>
<keyword evidence="9" id="KW-1133">Transmembrane helix</keyword>
<gene>
    <name evidence="13" type="primary">zraS_2</name>
    <name evidence="13" type="ORF">ENSA7_13250</name>
</gene>
<keyword evidence="7" id="KW-0067">ATP-binding</keyword>
<dbReference type="Pfam" id="PF02518">
    <property type="entry name" value="HATPase_c"/>
    <property type="match status" value="1"/>
</dbReference>
<dbReference type="PROSITE" id="PS50112">
    <property type="entry name" value="PAS"/>
    <property type="match status" value="1"/>
</dbReference>
<dbReference type="Pfam" id="PF00512">
    <property type="entry name" value="HisKA"/>
    <property type="match status" value="1"/>
</dbReference>
<dbReference type="SUPFAM" id="SSF55785">
    <property type="entry name" value="PYP-like sensor domain (PAS domain)"/>
    <property type="match status" value="1"/>
</dbReference>
<dbReference type="Gene3D" id="1.10.287.130">
    <property type="match status" value="1"/>
</dbReference>
<dbReference type="SUPFAM" id="SSF55874">
    <property type="entry name" value="ATPase domain of HSP90 chaperone/DNA topoisomerase II/histidine kinase"/>
    <property type="match status" value="1"/>
</dbReference>
<dbReference type="SMART" id="SM00387">
    <property type="entry name" value="HATPase_c"/>
    <property type="match status" value="1"/>
</dbReference>
<organism evidence="13 14">
    <name type="scientific">Enhygromyxa salina</name>
    <dbReference type="NCBI Taxonomy" id="215803"/>
    <lineage>
        <taxon>Bacteria</taxon>
        <taxon>Pseudomonadati</taxon>
        <taxon>Myxococcota</taxon>
        <taxon>Polyangia</taxon>
        <taxon>Nannocystales</taxon>
        <taxon>Nannocystaceae</taxon>
        <taxon>Enhygromyxa</taxon>
    </lineage>
</organism>
<dbReference type="GO" id="GO:0000155">
    <property type="term" value="F:phosphorelay sensor kinase activity"/>
    <property type="evidence" value="ECO:0007669"/>
    <property type="project" value="InterPro"/>
</dbReference>
<evidence type="ECO:0000256" key="1">
    <source>
        <dbReference type="ARBA" id="ARBA00000085"/>
    </source>
</evidence>
<dbReference type="InterPro" id="IPR035965">
    <property type="entry name" value="PAS-like_dom_sf"/>
</dbReference>
<evidence type="ECO:0000256" key="2">
    <source>
        <dbReference type="ARBA" id="ARBA00012438"/>
    </source>
</evidence>
<dbReference type="PROSITE" id="PS50113">
    <property type="entry name" value="PAC"/>
    <property type="match status" value="1"/>
</dbReference>
<feature type="transmembrane region" description="Helical" evidence="9">
    <location>
        <begin position="82"/>
        <end position="102"/>
    </location>
</feature>